<dbReference type="EMBL" id="JAAEAM010000015">
    <property type="protein sequence ID" value="NDV73505.1"/>
    <property type="molecule type" value="Genomic_DNA"/>
</dbReference>
<evidence type="ECO:0000313" key="1">
    <source>
        <dbReference type="EMBL" id="NDV73505.1"/>
    </source>
</evidence>
<name>A0A6B2MCK7_9BURK</name>
<dbReference type="RefSeq" id="WP_163124277.1">
    <property type="nucleotide sequence ID" value="NZ_JAAEAM010000015.1"/>
</dbReference>
<accession>A0A6B2MCK7</accession>
<dbReference type="AlphaFoldDB" id="A0A6B2MCK7"/>
<protein>
    <submittedName>
        <fullName evidence="1">Uncharacterized protein</fullName>
    </submittedName>
</protein>
<proteinExistence type="predicted"/>
<reference evidence="1" key="1">
    <citation type="submission" date="2019-11" db="EMBL/GenBank/DDBJ databases">
        <title>Burkholderia cenocepacia CF.</title>
        <authorList>
            <person name="Vianna E.F."/>
            <person name="Marques E.A."/>
            <person name="Albano R.M."/>
            <person name="Leao R.S."/>
        </authorList>
    </citation>
    <scope>NUCLEOTIDE SEQUENCE</scope>
    <source>
        <strain evidence="1">MS-2140</strain>
    </source>
</reference>
<sequence>MDIVAIEHALGHPIDVATKALGVMSSQGSNPAFEFEDEWIGYSFFRPQGFALSFCDGAFYRDDETTLGDEKILTTVLFYNDESYYHHKDYQGNLPLGIVFSDDHAAVVARLGVPCWKFAAHGRAICARWDVGGYWVLVFYSATGPGIKHVQIGWNPPAPNPPTPLRVKLHGHPDFDVARSFFRRPVSDAELTDALRGFQLSEVTSAKPDDWYVQVDSTTDKGVELFFDQPRAPDPPGDFLFSGVKYFRRGIFGSPGFAGRLPHGIEFSFKPEKLLQLLGNPLTGSANERSGYYVWNFEDYLLHVMFSVQEQRVDRVTVMLHPYHSESFLRDNRLSDSQL</sequence>
<organism evidence="1">
    <name type="scientific">Burkholderia cenocepacia</name>
    <dbReference type="NCBI Taxonomy" id="95486"/>
    <lineage>
        <taxon>Bacteria</taxon>
        <taxon>Pseudomonadati</taxon>
        <taxon>Pseudomonadota</taxon>
        <taxon>Betaproteobacteria</taxon>
        <taxon>Burkholderiales</taxon>
        <taxon>Burkholderiaceae</taxon>
        <taxon>Burkholderia</taxon>
        <taxon>Burkholderia cepacia complex</taxon>
    </lineage>
</organism>
<comment type="caution">
    <text evidence="1">The sequence shown here is derived from an EMBL/GenBank/DDBJ whole genome shotgun (WGS) entry which is preliminary data.</text>
</comment>
<gene>
    <name evidence="1" type="ORF">GFJ35_15680</name>
</gene>